<organism evidence="2 3">
    <name type="scientific">Paludisphaera mucosa</name>
    <dbReference type="NCBI Taxonomy" id="3030827"/>
    <lineage>
        <taxon>Bacteria</taxon>
        <taxon>Pseudomonadati</taxon>
        <taxon>Planctomycetota</taxon>
        <taxon>Planctomycetia</taxon>
        <taxon>Isosphaerales</taxon>
        <taxon>Isosphaeraceae</taxon>
        <taxon>Paludisphaera</taxon>
    </lineage>
</organism>
<dbReference type="RefSeq" id="WP_277862587.1">
    <property type="nucleotide sequence ID" value="NZ_JARRAG010000002.1"/>
</dbReference>
<proteinExistence type="predicted"/>
<evidence type="ECO:0000313" key="3">
    <source>
        <dbReference type="Proteomes" id="UP001216907"/>
    </source>
</evidence>
<dbReference type="SUPFAM" id="SSF52540">
    <property type="entry name" value="P-loop containing nucleoside triphosphate hydrolases"/>
    <property type="match status" value="1"/>
</dbReference>
<dbReference type="InterPro" id="IPR052026">
    <property type="entry name" value="ExeA_AAA_ATPase_DNA-bind"/>
</dbReference>
<dbReference type="PANTHER" id="PTHR35894:SF1">
    <property type="entry name" value="PHOSPHORIBULOKINASE _ URIDINE KINASE FAMILY"/>
    <property type="match status" value="1"/>
</dbReference>
<dbReference type="PANTHER" id="PTHR35894">
    <property type="entry name" value="GENERAL SECRETION PATHWAY PROTEIN A-RELATED"/>
    <property type="match status" value="1"/>
</dbReference>
<sequence>MWRHWGLNRDPFLDPPARFVPLAEHREAVDRLLYTIEAGQPLAVLTAAAGVGKSTILRQALAEARRADRRIALVEDPIDGPALLRALADRLAGPSSGPLGDDRATAWRGLERAAKVCTLQGRRVVLAVDGCEGLDAASRPDLERLARIEGATTILVRRDEEIEDDAPAPWTLTLRLSPLTRTEAQTYLSDKLAAAGCPDRIFTDRAVVRLHAASLGVPKGLGRLASLAMAAAASRGLEAVSSEVVDGVVPECRVPLG</sequence>
<dbReference type="Proteomes" id="UP001216907">
    <property type="component" value="Unassembled WGS sequence"/>
</dbReference>
<evidence type="ECO:0000259" key="1">
    <source>
        <dbReference type="Pfam" id="PF13191"/>
    </source>
</evidence>
<protein>
    <submittedName>
        <fullName evidence="2">Type II secretory pathway protein ExeA</fullName>
    </submittedName>
</protein>
<dbReference type="Gene3D" id="3.40.50.300">
    <property type="entry name" value="P-loop containing nucleotide triphosphate hydrolases"/>
    <property type="match status" value="1"/>
</dbReference>
<gene>
    <name evidence="2" type="ORF">PZE19_21160</name>
</gene>
<comment type="caution">
    <text evidence="2">The sequence shown here is derived from an EMBL/GenBank/DDBJ whole genome shotgun (WGS) entry which is preliminary data.</text>
</comment>
<keyword evidence="3" id="KW-1185">Reference proteome</keyword>
<dbReference type="EMBL" id="JARRAG010000002">
    <property type="protein sequence ID" value="MDG3006287.1"/>
    <property type="molecule type" value="Genomic_DNA"/>
</dbReference>
<name>A0ABT6FFI1_9BACT</name>
<accession>A0ABT6FFI1</accession>
<dbReference type="InterPro" id="IPR027417">
    <property type="entry name" value="P-loop_NTPase"/>
</dbReference>
<feature type="domain" description="Orc1-like AAA ATPase" evidence="1">
    <location>
        <begin position="24"/>
        <end position="150"/>
    </location>
</feature>
<dbReference type="InterPro" id="IPR041664">
    <property type="entry name" value="AAA_16"/>
</dbReference>
<reference evidence="2 3" key="1">
    <citation type="submission" date="2023-03" db="EMBL/GenBank/DDBJ databases">
        <title>Paludisphaera mucosa sp. nov. a novel planctomycete from northern fen.</title>
        <authorList>
            <person name="Ivanova A."/>
        </authorList>
    </citation>
    <scope>NUCLEOTIDE SEQUENCE [LARGE SCALE GENOMIC DNA]</scope>
    <source>
        <strain evidence="2 3">Pla2</strain>
    </source>
</reference>
<dbReference type="Pfam" id="PF13191">
    <property type="entry name" value="AAA_16"/>
    <property type="match status" value="1"/>
</dbReference>
<evidence type="ECO:0000313" key="2">
    <source>
        <dbReference type="EMBL" id="MDG3006287.1"/>
    </source>
</evidence>